<dbReference type="SUPFAM" id="SSF144091">
    <property type="entry name" value="Rhomboid-like"/>
    <property type="match status" value="1"/>
</dbReference>
<feature type="transmembrane region" description="Helical" evidence="6">
    <location>
        <begin position="58"/>
        <end position="85"/>
    </location>
</feature>
<dbReference type="InterPro" id="IPR035952">
    <property type="entry name" value="Rhomboid-like_sf"/>
</dbReference>
<feature type="transmembrane region" description="Helical" evidence="6">
    <location>
        <begin position="97"/>
        <end position="121"/>
    </location>
</feature>
<dbReference type="Pfam" id="PF01694">
    <property type="entry name" value="Rhomboid"/>
    <property type="match status" value="1"/>
</dbReference>
<dbReference type="AlphaFoldDB" id="A0A1W6MK96"/>
<evidence type="ECO:0000256" key="6">
    <source>
        <dbReference type="SAM" id="Phobius"/>
    </source>
</evidence>
<dbReference type="STRING" id="331648.BST97_07955"/>
<reference evidence="9 10" key="1">
    <citation type="submission" date="2016-11" db="EMBL/GenBank/DDBJ databases">
        <title>Trade-off between light-utilization and light-protection in marine flavobacteria.</title>
        <authorList>
            <person name="Kumagai Y."/>
        </authorList>
    </citation>
    <scope>NUCLEOTIDE SEQUENCE [LARGE SCALE GENOMIC DNA]</scope>
    <source>
        <strain evidence="9 10">JCM 13191</strain>
    </source>
</reference>
<dbReference type="GO" id="GO:0016020">
    <property type="term" value="C:membrane"/>
    <property type="evidence" value="ECO:0007669"/>
    <property type="project" value="UniProtKB-SubCell"/>
</dbReference>
<name>A0A1W6MK96_9FLAO</name>
<evidence type="ECO:0000256" key="3">
    <source>
        <dbReference type="ARBA" id="ARBA00022989"/>
    </source>
</evidence>
<feature type="region of interest" description="Disordered" evidence="5">
    <location>
        <begin position="227"/>
        <end position="270"/>
    </location>
</feature>
<evidence type="ECO:0000256" key="1">
    <source>
        <dbReference type="ARBA" id="ARBA00004141"/>
    </source>
</evidence>
<sequence length="304" mass="33538">MSFLDDAKSKYNSWNTSGRLMAIIAITSIIGWIMQRFYEPLFEQFMLPAGFVPALLQPWSYITHAFLHSGLFHLLGNLLGLFYAAQFFLNIFRGRQYLSMFFLGVLGGGAAFTLATFLLPSYFSADYALGASAGVFALIIFVCTYLPESEIRLIFFNIKLKYVGYAFLAINLFALTSRFEAGSGLGHLAGMVVGYYAAIRMKDGIDILEPVANVGDFFANLFQSSSTTSSTSRSRRSSSRKSSSRMKTVYRNSKTKTAGKATKTSRAAAPNQADIDKILDKISASGYDSLSKDEKDTLFKAGKD</sequence>
<evidence type="ECO:0000313" key="10">
    <source>
        <dbReference type="Proteomes" id="UP000193431"/>
    </source>
</evidence>
<feature type="transmembrane region" description="Helical" evidence="6">
    <location>
        <begin position="158"/>
        <end position="175"/>
    </location>
</feature>
<dbReference type="InterPro" id="IPR046483">
    <property type="entry name" value="DUF6576"/>
</dbReference>
<evidence type="ECO:0000256" key="4">
    <source>
        <dbReference type="ARBA" id="ARBA00023136"/>
    </source>
</evidence>
<protein>
    <submittedName>
        <fullName evidence="9">Rhomboid family intramembrane serine protease</fullName>
    </submittedName>
</protein>
<dbReference type="GO" id="GO:0006508">
    <property type="term" value="P:proteolysis"/>
    <property type="evidence" value="ECO:0007669"/>
    <property type="project" value="UniProtKB-KW"/>
</dbReference>
<evidence type="ECO:0000259" key="7">
    <source>
        <dbReference type="Pfam" id="PF01694"/>
    </source>
</evidence>
<evidence type="ECO:0000256" key="5">
    <source>
        <dbReference type="SAM" id="MobiDB-lite"/>
    </source>
</evidence>
<keyword evidence="9" id="KW-0378">Hydrolase</keyword>
<keyword evidence="2 6" id="KW-0812">Transmembrane</keyword>
<feature type="compositionally biased region" description="Basic residues" evidence="5">
    <location>
        <begin position="233"/>
        <end position="244"/>
    </location>
</feature>
<gene>
    <name evidence="9" type="ORF">BST97_07955</name>
</gene>
<feature type="transmembrane region" description="Helical" evidence="6">
    <location>
        <begin position="127"/>
        <end position="146"/>
    </location>
</feature>
<dbReference type="PANTHER" id="PTHR43066:SF11">
    <property type="entry name" value="PEPTIDASE S54 RHOMBOID DOMAIN-CONTAINING PROTEIN"/>
    <property type="match status" value="1"/>
</dbReference>
<dbReference type="EMBL" id="CP019344">
    <property type="protein sequence ID" value="ARN77936.1"/>
    <property type="molecule type" value="Genomic_DNA"/>
</dbReference>
<dbReference type="Pfam" id="PF20216">
    <property type="entry name" value="DUF6576"/>
    <property type="match status" value="1"/>
</dbReference>
<keyword evidence="4 6" id="KW-0472">Membrane</keyword>
<feature type="domain" description="DUF6576" evidence="8">
    <location>
        <begin position="270"/>
        <end position="298"/>
    </location>
</feature>
<evidence type="ECO:0000259" key="8">
    <source>
        <dbReference type="Pfam" id="PF20216"/>
    </source>
</evidence>
<dbReference type="PANTHER" id="PTHR43066">
    <property type="entry name" value="RHOMBOID-RELATED PROTEIN"/>
    <property type="match status" value="1"/>
</dbReference>
<keyword evidence="10" id="KW-1185">Reference proteome</keyword>
<feature type="domain" description="Peptidase S54 rhomboid" evidence="7">
    <location>
        <begin position="57"/>
        <end position="199"/>
    </location>
</feature>
<dbReference type="Gene3D" id="1.20.1540.10">
    <property type="entry name" value="Rhomboid-like"/>
    <property type="match status" value="1"/>
</dbReference>
<dbReference type="OrthoDB" id="680602at2"/>
<accession>A0A1W6MK96</accession>
<dbReference type="RefSeq" id="WP_085766733.1">
    <property type="nucleotide sequence ID" value="NZ_CP019344.1"/>
</dbReference>
<feature type="transmembrane region" description="Helical" evidence="6">
    <location>
        <begin position="20"/>
        <end position="38"/>
    </location>
</feature>
<keyword evidence="9" id="KW-0645">Protease</keyword>
<dbReference type="GO" id="GO:0004252">
    <property type="term" value="F:serine-type endopeptidase activity"/>
    <property type="evidence" value="ECO:0007669"/>
    <property type="project" value="InterPro"/>
</dbReference>
<keyword evidence="3 6" id="KW-1133">Transmembrane helix</keyword>
<feature type="compositionally biased region" description="Low complexity" evidence="5">
    <location>
        <begin position="255"/>
        <end position="269"/>
    </location>
</feature>
<dbReference type="InterPro" id="IPR022764">
    <property type="entry name" value="Peptidase_S54_rhomboid_dom"/>
</dbReference>
<evidence type="ECO:0000313" key="9">
    <source>
        <dbReference type="EMBL" id="ARN77936.1"/>
    </source>
</evidence>
<dbReference type="Proteomes" id="UP000193431">
    <property type="component" value="Chromosome"/>
</dbReference>
<organism evidence="9 10">
    <name type="scientific">Nonlabens spongiae</name>
    <dbReference type="NCBI Taxonomy" id="331648"/>
    <lineage>
        <taxon>Bacteria</taxon>
        <taxon>Pseudomonadati</taxon>
        <taxon>Bacteroidota</taxon>
        <taxon>Flavobacteriia</taxon>
        <taxon>Flavobacteriales</taxon>
        <taxon>Flavobacteriaceae</taxon>
        <taxon>Nonlabens</taxon>
    </lineage>
</organism>
<proteinExistence type="predicted"/>
<comment type="subcellular location">
    <subcellularLocation>
        <location evidence="1">Membrane</location>
        <topology evidence="1">Multi-pass membrane protein</topology>
    </subcellularLocation>
</comment>
<evidence type="ECO:0000256" key="2">
    <source>
        <dbReference type="ARBA" id="ARBA00022692"/>
    </source>
</evidence>